<comment type="catalytic activity">
    <reaction evidence="12">
        <text>K(+)(in) = K(+)(out)</text>
        <dbReference type="Rhea" id="RHEA:29463"/>
        <dbReference type="ChEBI" id="CHEBI:29103"/>
    </reaction>
</comment>
<keyword evidence="6" id="KW-0631">Potassium channel</keyword>
<feature type="transmembrane region" description="Helical" evidence="14">
    <location>
        <begin position="114"/>
        <end position="135"/>
    </location>
</feature>
<feature type="transmembrane region" description="Helical" evidence="14">
    <location>
        <begin position="174"/>
        <end position="196"/>
    </location>
</feature>
<comment type="similarity">
    <text evidence="2">Belongs to the TMEM175 family.</text>
</comment>
<sequence length="235" mass="25923">MRAERVQAFSDGVFAILLTILVLEFVVPDYQEGHLFEAILGQWPIMFAYVLTFTYMGVVWLFHHDLFASVKTTSIWLNILNLVLIFVCSLLNYATSLLSTAIATGNGTDMAAAFGIYDVNAMAISAAFMVLYFYLHRHPKLYSSPVFDGYFGWMSRSAGISVLIYALALAANFWSIQLGAALLIGGVIFHALAYAGSAHSYRRSRRKVLREARRQALKDAPGPESEPGPQSGPPA</sequence>
<evidence type="ECO:0000256" key="4">
    <source>
        <dbReference type="ARBA" id="ARBA00022538"/>
    </source>
</evidence>
<evidence type="ECO:0000256" key="11">
    <source>
        <dbReference type="ARBA" id="ARBA00023303"/>
    </source>
</evidence>
<name>A0A0A8SR45_9ACTN</name>
<evidence type="ECO:0000256" key="5">
    <source>
        <dbReference type="ARBA" id="ARBA00022692"/>
    </source>
</evidence>
<accession>A0A0A8SR45</accession>
<keyword evidence="10 14" id="KW-0472">Membrane</keyword>
<reference evidence="15 16" key="1">
    <citation type="submission" date="2016-09" db="EMBL/GenBank/DDBJ databases">
        <authorList>
            <person name="Laine KS P."/>
        </authorList>
    </citation>
    <scope>NUCLEOTIDE SEQUENCE [LARGE SCALE GENOMIC DNA]</scope>
    <source>
        <strain evidence="15">PFRJS-23</strain>
    </source>
</reference>
<evidence type="ECO:0000256" key="8">
    <source>
        <dbReference type="ARBA" id="ARBA00022989"/>
    </source>
</evidence>
<evidence type="ECO:0000256" key="14">
    <source>
        <dbReference type="SAM" id="Phobius"/>
    </source>
</evidence>
<keyword evidence="7" id="KW-0630">Potassium</keyword>
<evidence type="ECO:0000313" key="15">
    <source>
        <dbReference type="EMBL" id="SCQ74871.1"/>
    </source>
</evidence>
<keyword evidence="4" id="KW-0633">Potassium transport</keyword>
<keyword evidence="8 14" id="KW-1133">Transmembrane helix</keyword>
<dbReference type="InterPro" id="IPR010617">
    <property type="entry name" value="TMEM175-like"/>
</dbReference>
<dbReference type="PANTHER" id="PTHR31462:SF5">
    <property type="entry name" value="ENDOSOMAL_LYSOSOMAL PROTON CHANNEL TMEM175"/>
    <property type="match status" value="1"/>
</dbReference>
<dbReference type="AlphaFoldDB" id="A0A0A8SR45"/>
<feature type="compositionally biased region" description="Pro residues" evidence="13">
    <location>
        <begin position="224"/>
        <end position="235"/>
    </location>
</feature>
<feature type="transmembrane region" description="Helical" evidence="14">
    <location>
        <begin position="12"/>
        <end position="31"/>
    </location>
</feature>
<gene>
    <name evidence="15" type="ORF">PFR_JS23_299</name>
</gene>
<evidence type="ECO:0000256" key="12">
    <source>
        <dbReference type="ARBA" id="ARBA00034430"/>
    </source>
</evidence>
<organism evidence="15 16">
    <name type="scientific">Propionibacterium freudenreichii</name>
    <dbReference type="NCBI Taxonomy" id="1744"/>
    <lineage>
        <taxon>Bacteria</taxon>
        <taxon>Bacillati</taxon>
        <taxon>Actinomycetota</taxon>
        <taxon>Actinomycetes</taxon>
        <taxon>Propionibacteriales</taxon>
        <taxon>Propionibacteriaceae</taxon>
        <taxon>Propionibacterium</taxon>
    </lineage>
</organism>
<keyword evidence="11" id="KW-0407">Ion channel</keyword>
<evidence type="ECO:0000256" key="7">
    <source>
        <dbReference type="ARBA" id="ARBA00022958"/>
    </source>
</evidence>
<dbReference type="GO" id="GO:0016020">
    <property type="term" value="C:membrane"/>
    <property type="evidence" value="ECO:0007669"/>
    <property type="project" value="UniProtKB-SubCell"/>
</dbReference>
<proteinExistence type="inferred from homology"/>
<evidence type="ECO:0000256" key="9">
    <source>
        <dbReference type="ARBA" id="ARBA00023065"/>
    </source>
</evidence>
<keyword evidence="5 14" id="KW-0812">Transmembrane</keyword>
<dbReference type="Proteomes" id="UP000250080">
    <property type="component" value="Chromosome I"/>
</dbReference>
<feature type="transmembrane region" description="Helical" evidence="14">
    <location>
        <begin position="147"/>
        <end position="168"/>
    </location>
</feature>
<evidence type="ECO:0000256" key="10">
    <source>
        <dbReference type="ARBA" id="ARBA00023136"/>
    </source>
</evidence>
<dbReference type="PANTHER" id="PTHR31462">
    <property type="entry name" value="ENDOSOMAL/LYSOSOMAL POTASSIUM CHANNEL TMEM175"/>
    <property type="match status" value="1"/>
</dbReference>
<dbReference type="GO" id="GO:0015252">
    <property type="term" value="F:proton channel activity"/>
    <property type="evidence" value="ECO:0007669"/>
    <property type="project" value="InterPro"/>
</dbReference>
<dbReference type="OrthoDB" id="7626281at2"/>
<evidence type="ECO:0000256" key="3">
    <source>
        <dbReference type="ARBA" id="ARBA00022448"/>
    </source>
</evidence>
<protein>
    <submittedName>
        <fullName evidence="15">Hypothetical membrane protein, DUF1211 family</fullName>
    </submittedName>
</protein>
<evidence type="ECO:0000313" key="16">
    <source>
        <dbReference type="Proteomes" id="UP000250080"/>
    </source>
</evidence>
<comment type="subcellular location">
    <subcellularLocation>
        <location evidence="1">Membrane</location>
        <topology evidence="1">Multi-pass membrane protein</topology>
    </subcellularLocation>
</comment>
<keyword evidence="3" id="KW-0813">Transport</keyword>
<dbReference type="GO" id="GO:0005267">
    <property type="term" value="F:potassium channel activity"/>
    <property type="evidence" value="ECO:0007669"/>
    <property type="project" value="UniProtKB-KW"/>
</dbReference>
<feature type="transmembrane region" description="Helical" evidence="14">
    <location>
        <begin position="43"/>
        <end position="63"/>
    </location>
</feature>
<evidence type="ECO:0000256" key="13">
    <source>
        <dbReference type="SAM" id="MobiDB-lite"/>
    </source>
</evidence>
<evidence type="ECO:0000256" key="2">
    <source>
        <dbReference type="ARBA" id="ARBA00006920"/>
    </source>
</evidence>
<dbReference type="EMBL" id="LT618793">
    <property type="protein sequence ID" value="SCQ74871.1"/>
    <property type="molecule type" value="Genomic_DNA"/>
</dbReference>
<feature type="region of interest" description="Disordered" evidence="13">
    <location>
        <begin position="212"/>
        <end position="235"/>
    </location>
</feature>
<dbReference type="Pfam" id="PF06736">
    <property type="entry name" value="TMEM175"/>
    <property type="match status" value="1"/>
</dbReference>
<evidence type="ECO:0000256" key="6">
    <source>
        <dbReference type="ARBA" id="ARBA00022826"/>
    </source>
</evidence>
<feature type="transmembrane region" description="Helical" evidence="14">
    <location>
        <begin position="75"/>
        <end position="94"/>
    </location>
</feature>
<keyword evidence="9" id="KW-0406">Ion transport</keyword>
<dbReference type="RefSeq" id="WP_048733596.1">
    <property type="nucleotide sequence ID" value="NZ_CCYP01000074.1"/>
</dbReference>
<evidence type="ECO:0000256" key="1">
    <source>
        <dbReference type="ARBA" id="ARBA00004141"/>
    </source>
</evidence>